<reference evidence="8" key="1">
    <citation type="submission" date="2021-12" db="EMBL/GenBank/DDBJ databases">
        <title>Black yeast isolated from Biological Soil Crust.</title>
        <authorList>
            <person name="Kurbessoian T."/>
        </authorList>
    </citation>
    <scope>NUCLEOTIDE SEQUENCE</scope>
    <source>
        <strain evidence="8">CCFEE 5208</strain>
    </source>
</reference>
<evidence type="ECO:0000313" key="9">
    <source>
        <dbReference type="Proteomes" id="UP001168146"/>
    </source>
</evidence>
<sequence length="623" mass="68350">MASGVRSAPKELLASVRDLGSAAGSGDPEKEAVVVNGIEVESLPFATAADGTQDPSRRVLTEEKGYKHLGFAFSERRKWLVLTSIFVRYTPNTPDEIVQISMNFNAAIYANAVPGMKTTFGISASKARLGQFIFLVMYAFGCELWAPWSEELGRYCVLQWSLGLVNLWQIPCALAPSFWMVFAFRALGGLSSAGGSVTLGMVADMWEPADQQYAVAFVVLSSVAGSVVAPIAGGFITQYLAWTWVFWISLIFGVVAQVIHAFAPETRASAMLAKQAKLLRKQGYEVYAEQELAGSFRKRIDFKEAFKLMWRPYQFLLTEPIVGFLSLLSGFSDALIFVGLESFGLVLAKWNFDDVQVGLAFIGLMVGYVIAYALYMWDYKKQRAIMQGDTANMAPERRLRLLLWLVALEPIGLFGFAWTSLGPPAVHWIAPLIFTALIGIANFAIYMATIDYMVAAYGPYSASATGGNGFCRDFLAGIAALYATPFYTSIAKGTRWQLTVPSLILSAIALVGTLPVYYFYVRGEDARNKSKYAKQLADARAEKRDERQEAITRASSRNTTPAQSRRTTPTTSRRGSLEVAPMVYQRSLAGKARGYETPTRAGSVKGMATVSESAEMARRESAA</sequence>
<feature type="transmembrane region" description="Helical" evidence="6">
    <location>
        <begin position="213"/>
        <end position="236"/>
    </location>
</feature>
<feature type="compositionally biased region" description="Basic and acidic residues" evidence="5">
    <location>
        <begin position="539"/>
        <end position="550"/>
    </location>
</feature>
<gene>
    <name evidence="8" type="ORF">LTR82_013894</name>
</gene>
<name>A0AAN6FC96_9PEZI</name>
<feature type="transmembrane region" description="Helical" evidence="6">
    <location>
        <begin position="470"/>
        <end position="490"/>
    </location>
</feature>
<evidence type="ECO:0000256" key="1">
    <source>
        <dbReference type="ARBA" id="ARBA00004141"/>
    </source>
</evidence>
<evidence type="ECO:0000259" key="7">
    <source>
        <dbReference type="PROSITE" id="PS50850"/>
    </source>
</evidence>
<proteinExistence type="predicted"/>
<feature type="transmembrane region" description="Helical" evidence="6">
    <location>
        <begin position="502"/>
        <end position="521"/>
    </location>
</feature>
<feature type="compositionally biased region" description="Low complexity" evidence="5">
    <location>
        <begin position="559"/>
        <end position="574"/>
    </location>
</feature>
<dbReference type="InterPro" id="IPR020846">
    <property type="entry name" value="MFS_dom"/>
</dbReference>
<dbReference type="Proteomes" id="UP001168146">
    <property type="component" value="Unassembled WGS sequence"/>
</dbReference>
<evidence type="ECO:0000256" key="4">
    <source>
        <dbReference type="ARBA" id="ARBA00023136"/>
    </source>
</evidence>
<dbReference type="AlphaFoldDB" id="A0AAN6FC96"/>
<dbReference type="FunFam" id="1.20.1250.20:FF:000088">
    <property type="entry name" value="MFS multidrug transporter, putative"/>
    <property type="match status" value="1"/>
</dbReference>
<keyword evidence="3 6" id="KW-1133">Transmembrane helix</keyword>
<dbReference type="PANTHER" id="PTHR23502">
    <property type="entry name" value="MAJOR FACILITATOR SUPERFAMILY"/>
    <property type="match status" value="1"/>
</dbReference>
<dbReference type="InterPro" id="IPR011701">
    <property type="entry name" value="MFS"/>
</dbReference>
<evidence type="ECO:0000256" key="2">
    <source>
        <dbReference type="ARBA" id="ARBA00022692"/>
    </source>
</evidence>
<keyword evidence="4 6" id="KW-0472">Membrane</keyword>
<feature type="transmembrane region" description="Helical" evidence="6">
    <location>
        <begin position="242"/>
        <end position="263"/>
    </location>
</feature>
<comment type="caution">
    <text evidence="8">The sequence shown here is derived from an EMBL/GenBank/DDBJ whole genome shotgun (WGS) entry which is preliminary data.</text>
</comment>
<evidence type="ECO:0000256" key="5">
    <source>
        <dbReference type="SAM" id="MobiDB-lite"/>
    </source>
</evidence>
<dbReference type="GO" id="GO:0022857">
    <property type="term" value="F:transmembrane transporter activity"/>
    <property type="evidence" value="ECO:0007669"/>
    <property type="project" value="InterPro"/>
</dbReference>
<dbReference type="Gene3D" id="1.20.1250.20">
    <property type="entry name" value="MFS general substrate transporter like domains"/>
    <property type="match status" value="1"/>
</dbReference>
<dbReference type="EMBL" id="JASUXU010000064">
    <property type="protein sequence ID" value="KAK0312424.1"/>
    <property type="molecule type" value="Genomic_DNA"/>
</dbReference>
<dbReference type="GO" id="GO:0005886">
    <property type="term" value="C:plasma membrane"/>
    <property type="evidence" value="ECO:0007669"/>
    <property type="project" value="TreeGrafter"/>
</dbReference>
<dbReference type="PROSITE" id="PS50850">
    <property type="entry name" value="MFS"/>
    <property type="match status" value="1"/>
</dbReference>
<feature type="transmembrane region" description="Helical" evidence="6">
    <location>
        <begin position="357"/>
        <end position="377"/>
    </location>
</feature>
<feature type="transmembrane region" description="Helical" evidence="6">
    <location>
        <begin position="401"/>
        <end position="419"/>
    </location>
</feature>
<dbReference type="SUPFAM" id="SSF103473">
    <property type="entry name" value="MFS general substrate transporter"/>
    <property type="match status" value="1"/>
</dbReference>
<feature type="domain" description="Major facilitator superfamily (MFS) profile" evidence="7">
    <location>
        <begin position="80"/>
        <end position="524"/>
    </location>
</feature>
<feature type="transmembrane region" description="Helical" evidence="6">
    <location>
        <begin position="425"/>
        <end position="449"/>
    </location>
</feature>
<feature type="transmembrane region" description="Helical" evidence="6">
    <location>
        <begin position="315"/>
        <end position="337"/>
    </location>
</feature>
<feature type="region of interest" description="Disordered" evidence="5">
    <location>
        <begin position="539"/>
        <end position="623"/>
    </location>
</feature>
<dbReference type="PANTHER" id="PTHR23502:SF3">
    <property type="entry name" value="MAJOR FACILITATOR SUPERFAMILY (MFS) PROFILE DOMAIN-CONTAINING PROTEIN-RELATED"/>
    <property type="match status" value="1"/>
</dbReference>
<evidence type="ECO:0000256" key="6">
    <source>
        <dbReference type="SAM" id="Phobius"/>
    </source>
</evidence>
<keyword evidence="2 6" id="KW-0812">Transmembrane</keyword>
<accession>A0AAN6FC96</accession>
<protein>
    <recommendedName>
        <fullName evidence="7">Major facilitator superfamily (MFS) profile domain-containing protein</fullName>
    </recommendedName>
</protein>
<feature type="transmembrane region" description="Helical" evidence="6">
    <location>
        <begin position="129"/>
        <end position="148"/>
    </location>
</feature>
<evidence type="ECO:0000256" key="3">
    <source>
        <dbReference type="ARBA" id="ARBA00022989"/>
    </source>
</evidence>
<dbReference type="Pfam" id="PF07690">
    <property type="entry name" value="MFS_1"/>
    <property type="match status" value="1"/>
</dbReference>
<dbReference type="InterPro" id="IPR036259">
    <property type="entry name" value="MFS_trans_sf"/>
</dbReference>
<organism evidence="8 9">
    <name type="scientific">Friedmanniomyces endolithicus</name>
    <dbReference type="NCBI Taxonomy" id="329885"/>
    <lineage>
        <taxon>Eukaryota</taxon>
        <taxon>Fungi</taxon>
        <taxon>Dikarya</taxon>
        <taxon>Ascomycota</taxon>
        <taxon>Pezizomycotina</taxon>
        <taxon>Dothideomycetes</taxon>
        <taxon>Dothideomycetidae</taxon>
        <taxon>Mycosphaerellales</taxon>
        <taxon>Teratosphaeriaceae</taxon>
        <taxon>Friedmanniomyces</taxon>
    </lineage>
</organism>
<comment type="subcellular location">
    <subcellularLocation>
        <location evidence="1">Membrane</location>
        <topology evidence="1">Multi-pass membrane protein</topology>
    </subcellularLocation>
</comment>
<feature type="transmembrane region" description="Helical" evidence="6">
    <location>
        <begin position="168"/>
        <end position="192"/>
    </location>
</feature>
<evidence type="ECO:0000313" key="8">
    <source>
        <dbReference type="EMBL" id="KAK0312424.1"/>
    </source>
</evidence>